<proteinExistence type="predicted"/>
<evidence type="ECO:0000313" key="5">
    <source>
        <dbReference type="WBParaSite" id="PSU_v2.g7315.t1"/>
    </source>
</evidence>
<dbReference type="WBParaSite" id="PSU_v2.g7315.t1">
    <property type="protein sequence ID" value="PSU_v2.g7315.t1"/>
    <property type="gene ID" value="PSU_v2.g7315"/>
</dbReference>
<evidence type="ECO:0000313" key="4">
    <source>
        <dbReference type="Proteomes" id="UP000887577"/>
    </source>
</evidence>
<keyword evidence="2" id="KW-0472">Membrane</keyword>
<evidence type="ECO:0000256" key="2">
    <source>
        <dbReference type="SAM" id="Phobius"/>
    </source>
</evidence>
<feature type="compositionally biased region" description="Polar residues" evidence="1">
    <location>
        <begin position="237"/>
        <end position="247"/>
    </location>
</feature>
<evidence type="ECO:0000256" key="1">
    <source>
        <dbReference type="SAM" id="MobiDB-lite"/>
    </source>
</evidence>
<evidence type="ECO:0000256" key="3">
    <source>
        <dbReference type="SAM" id="SignalP"/>
    </source>
</evidence>
<keyword evidence="4" id="KW-1185">Reference proteome</keyword>
<dbReference type="Proteomes" id="UP000887577">
    <property type="component" value="Unplaced"/>
</dbReference>
<feature type="region of interest" description="Disordered" evidence="1">
    <location>
        <begin position="235"/>
        <end position="278"/>
    </location>
</feature>
<dbReference type="AlphaFoldDB" id="A0A914ZAN7"/>
<feature type="compositionally biased region" description="Basic residues" evidence="1">
    <location>
        <begin position="268"/>
        <end position="278"/>
    </location>
</feature>
<organism evidence="4 5">
    <name type="scientific">Panagrolaimus superbus</name>
    <dbReference type="NCBI Taxonomy" id="310955"/>
    <lineage>
        <taxon>Eukaryota</taxon>
        <taxon>Metazoa</taxon>
        <taxon>Ecdysozoa</taxon>
        <taxon>Nematoda</taxon>
        <taxon>Chromadorea</taxon>
        <taxon>Rhabditida</taxon>
        <taxon>Tylenchina</taxon>
        <taxon>Panagrolaimomorpha</taxon>
        <taxon>Panagrolaimoidea</taxon>
        <taxon>Panagrolaimidae</taxon>
        <taxon>Panagrolaimus</taxon>
    </lineage>
</organism>
<feature type="transmembrane region" description="Helical" evidence="2">
    <location>
        <begin position="126"/>
        <end position="148"/>
    </location>
</feature>
<keyword evidence="3" id="KW-0732">Signal</keyword>
<keyword evidence="2" id="KW-0812">Transmembrane</keyword>
<sequence length="278" mass="32244">MLFLVLLFHAIGGFSEPTRVYNAKARSPDGSNDMQIQVIQVGLVNFDEEGRRITQPPIPVTVHNEIRHRVTWSPETGVQKIESPQDDETNFQQNFGRPETTLFPNFISQYFARTNIARSPTADSELFIFTVLGLCIGLSIFILFAYFLNLCLQRRKKKHEMIITRKIIYRPRFEAPQISTARPILYEPEYENLSDLDEAETYIPLPPPLPPRKKRPRPPLHLVLDQPVTWLLEKPSSESSATASLVKQKTRQEEEAAKNVQRQNYERRRARRIRRGSF</sequence>
<feature type="chain" id="PRO_5036673575" evidence="3">
    <location>
        <begin position="16"/>
        <end position="278"/>
    </location>
</feature>
<protein>
    <submittedName>
        <fullName evidence="5">Uncharacterized protein</fullName>
    </submittedName>
</protein>
<name>A0A914ZAN7_9BILA</name>
<accession>A0A914ZAN7</accession>
<feature type="signal peptide" evidence="3">
    <location>
        <begin position="1"/>
        <end position="15"/>
    </location>
</feature>
<keyword evidence="2" id="KW-1133">Transmembrane helix</keyword>
<reference evidence="5" key="1">
    <citation type="submission" date="2022-11" db="UniProtKB">
        <authorList>
            <consortium name="WormBaseParasite"/>
        </authorList>
    </citation>
    <scope>IDENTIFICATION</scope>
</reference>